<name>A0A419TC01_9FIRM</name>
<dbReference type="PANTHER" id="PTHR43265">
    <property type="entry name" value="ESTERASE ESTD"/>
    <property type="match status" value="1"/>
</dbReference>
<dbReference type="Gene3D" id="3.40.50.1820">
    <property type="entry name" value="alpha/beta hydrolase"/>
    <property type="match status" value="1"/>
</dbReference>
<protein>
    <submittedName>
        <fullName evidence="4">Alpha/beta hydrolase</fullName>
    </submittedName>
</protein>
<keyword evidence="2" id="KW-1133">Transmembrane helix</keyword>
<evidence type="ECO:0000256" key="1">
    <source>
        <dbReference type="SAM" id="Coils"/>
    </source>
</evidence>
<evidence type="ECO:0000313" key="5">
    <source>
        <dbReference type="Proteomes" id="UP000284277"/>
    </source>
</evidence>
<dbReference type="GO" id="GO:0052689">
    <property type="term" value="F:carboxylic ester hydrolase activity"/>
    <property type="evidence" value="ECO:0007669"/>
    <property type="project" value="TreeGrafter"/>
</dbReference>
<dbReference type="AlphaFoldDB" id="A0A419TC01"/>
<reference evidence="4 5" key="1">
    <citation type="submission" date="2016-08" db="EMBL/GenBank/DDBJ databases">
        <title>A new outlook on sporulation: Clostridium algidixylanolyticum.</title>
        <authorList>
            <person name="Poppleton D.I."/>
            <person name="Gribaldo S."/>
        </authorList>
    </citation>
    <scope>NUCLEOTIDE SEQUENCE [LARGE SCALE GENOMIC DNA]</scope>
    <source>
        <strain evidence="4 5">SPL73</strain>
    </source>
</reference>
<dbReference type="InterPro" id="IPR029058">
    <property type="entry name" value="AB_hydrolase_fold"/>
</dbReference>
<keyword evidence="2" id="KW-0812">Transmembrane</keyword>
<dbReference type="RefSeq" id="WP_120194897.1">
    <property type="nucleotide sequence ID" value="NZ_MCIA01000001.1"/>
</dbReference>
<dbReference type="InterPro" id="IPR053145">
    <property type="entry name" value="AB_hydrolase_Est10"/>
</dbReference>
<keyword evidence="2" id="KW-0472">Membrane</keyword>
<accession>A0A419TC01</accession>
<dbReference type="InterPro" id="IPR000383">
    <property type="entry name" value="Xaa-Pro-like_dom"/>
</dbReference>
<keyword evidence="4" id="KW-0378">Hydrolase</keyword>
<keyword evidence="5" id="KW-1185">Reference proteome</keyword>
<dbReference type="PANTHER" id="PTHR43265:SF1">
    <property type="entry name" value="ESTERASE ESTD"/>
    <property type="match status" value="1"/>
</dbReference>
<dbReference type="EMBL" id="MCIA01000001">
    <property type="protein sequence ID" value="RKD34962.1"/>
    <property type="molecule type" value="Genomic_DNA"/>
</dbReference>
<gene>
    <name evidence="4" type="ORF">BET01_00985</name>
</gene>
<dbReference type="SUPFAM" id="SSF53474">
    <property type="entry name" value="alpha/beta-Hydrolases"/>
    <property type="match status" value="1"/>
</dbReference>
<feature type="coiled-coil region" evidence="1">
    <location>
        <begin position="181"/>
        <end position="211"/>
    </location>
</feature>
<proteinExistence type="predicted"/>
<organism evidence="4 5">
    <name type="scientific">Lacrimispora algidixylanolytica</name>
    <dbReference type="NCBI Taxonomy" id="94868"/>
    <lineage>
        <taxon>Bacteria</taxon>
        <taxon>Bacillati</taxon>
        <taxon>Bacillota</taxon>
        <taxon>Clostridia</taxon>
        <taxon>Lachnospirales</taxon>
        <taxon>Lachnospiraceae</taxon>
        <taxon>Lacrimispora</taxon>
    </lineage>
</organism>
<dbReference type="Pfam" id="PF02129">
    <property type="entry name" value="Peptidase_S15"/>
    <property type="match status" value="1"/>
</dbReference>
<evidence type="ECO:0000313" key="4">
    <source>
        <dbReference type="EMBL" id="RKD34962.1"/>
    </source>
</evidence>
<evidence type="ECO:0000259" key="3">
    <source>
        <dbReference type="Pfam" id="PF02129"/>
    </source>
</evidence>
<feature type="domain" description="Xaa-Pro dipeptidyl-peptidase-like" evidence="3">
    <location>
        <begin position="48"/>
        <end position="242"/>
    </location>
</feature>
<feature type="transmembrane region" description="Helical" evidence="2">
    <location>
        <begin position="5"/>
        <end position="25"/>
    </location>
</feature>
<evidence type="ECO:0000256" key="2">
    <source>
        <dbReference type="SAM" id="Phobius"/>
    </source>
</evidence>
<keyword evidence="1" id="KW-0175">Coiled coil</keyword>
<comment type="caution">
    <text evidence="4">The sequence shown here is derived from an EMBL/GenBank/DDBJ whole genome shotgun (WGS) entry which is preliminary data.</text>
</comment>
<sequence>MKHKLLKLLGGLFLLITLGTIIILYQNSFDMKVTSVQIQTSKGTLMGNLVLPKNQKDKVGLVVFIHGDGPVDASYHDEYKPLWELLAKHGYASLSFSKPGIGGSSGNWLKQTMDDRALEAVEVMNWAKTQPEIDTNRIGLWGASQAGWVIPKVARLDKTVAFQILVAPAVNWIDQGIYNTLSVMKKENKSLEEQKEALSKYEWSVSMLEKNASYQEYHNSGMADKDLSEDRWNFILKNYKSDSTEDIRHFYSPVKLILGGKDVNVDSANTKEVFEKEVPKELLSVTLIPTTDHFMLKAPLVNYKSLTFITALFAPKKLADKTYYEEIVRFLATIDQSKK</sequence>
<dbReference type="Proteomes" id="UP000284277">
    <property type="component" value="Unassembled WGS sequence"/>
</dbReference>
<dbReference type="OrthoDB" id="9809549at2"/>